<dbReference type="InterPro" id="IPR013324">
    <property type="entry name" value="RNA_pol_sigma_r3/r4-like"/>
</dbReference>
<dbReference type="RefSeq" id="WP_229746937.1">
    <property type="nucleotide sequence ID" value="NZ_BMEP01000006.1"/>
</dbReference>
<organism evidence="7 8">
    <name type="scientific">Dokdonia pacifica</name>
    <dbReference type="NCBI Taxonomy" id="1627892"/>
    <lineage>
        <taxon>Bacteria</taxon>
        <taxon>Pseudomonadati</taxon>
        <taxon>Bacteroidota</taxon>
        <taxon>Flavobacteriia</taxon>
        <taxon>Flavobacteriales</taxon>
        <taxon>Flavobacteriaceae</taxon>
        <taxon>Dokdonia</taxon>
    </lineage>
</organism>
<dbReference type="GO" id="GO:0003677">
    <property type="term" value="F:DNA binding"/>
    <property type="evidence" value="ECO:0007669"/>
    <property type="project" value="InterPro"/>
</dbReference>
<dbReference type="InterPro" id="IPR007627">
    <property type="entry name" value="RNA_pol_sigma70_r2"/>
</dbReference>
<dbReference type="GO" id="GO:0006352">
    <property type="term" value="P:DNA-templated transcription initiation"/>
    <property type="evidence" value="ECO:0007669"/>
    <property type="project" value="InterPro"/>
</dbReference>
<dbReference type="Gene3D" id="1.10.10.10">
    <property type="entry name" value="Winged helix-like DNA-binding domain superfamily/Winged helix DNA-binding domain"/>
    <property type="match status" value="1"/>
</dbReference>
<reference evidence="7 8" key="1">
    <citation type="submission" date="2017-06" db="EMBL/GenBank/DDBJ databases">
        <authorList>
            <person name="Kim H.J."/>
            <person name="Triplett B.A."/>
        </authorList>
    </citation>
    <scope>NUCLEOTIDE SEQUENCE [LARGE SCALE GENOMIC DNA]</scope>
    <source>
        <strain evidence="7 8">DSM 25597</strain>
    </source>
</reference>
<dbReference type="AlphaFoldDB" id="A0A239B2H5"/>
<gene>
    <name evidence="7" type="ORF">SAMN06265376_105295</name>
</gene>
<feature type="domain" description="RNA polymerase sigma-70 region 2" evidence="5">
    <location>
        <begin position="27"/>
        <end position="94"/>
    </location>
</feature>
<comment type="similarity">
    <text evidence="1">Belongs to the sigma-70 factor family. ECF subfamily.</text>
</comment>
<accession>A0A239B2H5</accession>
<name>A0A239B2H5_9FLAO</name>
<dbReference type="Gene3D" id="1.10.1740.10">
    <property type="match status" value="1"/>
</dbReference>
<dbReference type="Proteomes" id="UP000198379">
    <property type="component" value="Unassembled WGS sequence"/>
</dbReference>
<dbReference type="SUPFAM" id="SSF88659">
    <property type="entry name" value="Sigma3 and sigma4 domains of RNA polymerase sigma factors"/>
    <property type="match status" value="1"/>
</dbReference>
<evidence type="ECO:0000256" key="2">
    <source>
        <dbReference type="ARBA" id="ARBA00023015"/>
    </source>
</evidence>
<evidence type="ECO:0000256" key="1">
    <source>
        <dbReference type="ARBA" id="ARBA00010641"/>
    </source>
</evidence>
<proteinExistence type="inferred from homology"/>
<keyword evidence="2" id="KW-0805">Transcription regulation</keyword>
<evidence type="ECO:0000256" key="4">
    <source>
        <dbReference type="ARBA" id="ARBA00023163"/>
    </source>
</evidence>
<dbReference type="SUPFAM" id="SSF88946">
    <property type="entry name" value="Sigma2 domain of RNA polymerase sigma factors"/>
    <property type="match status" value="1"/>
</dbReference>
<dbReference type="InterPro" id="IPR013325">
    <property type="entry name" value="RNA_pol_sigma_r2"/>
</dbReference>
<evidence type="ECO:0000259" key="5">
    <source>
        <dbReference type="Pfam" id="PF04542"/>
    </source>
</evidence>
<evidence type="ECO:0000313" key="7">
    <source>
        <dbReference type="EMBL" id="SNS02009.1"/>
    </source>
</evidence>
<dbReference type="EMBL" id="FZNY01000005">
    <property type="protein sequence ID" value="SNS02009.1"/>
    <property type="molecule type" value="Genomic_DNA"/>
</dbReference>
<dbReference type="InterPro" id="IPR036388">
    <property type="entry name" value="WH-like_DNA-bd_sf"/>
</dbReference>
<dbReference type="InterPro" id="IPR039425">
    <property type="entry name" value="RNA_pol_sigma-70-like"/>
</dbReference>
<dbReference type="PANTHER" id="PTHR43133">
    <property type="entry name" value="RNA POLYMERASE ECF-TYPE SIGMA FACTO"/>
    <property type="match status" value="1"/>
</dbReference>
<protein>
    <submittedName>
        <fullName evidence="7">RNA polymerase sigma-70 factor, ECF subfamily</fullName>
    </submittedName>
</protein>
<keyword evidence="8" id="KW-1185">Reference proteome</keyword>
<dbReference type="InterPro" id="IPR013249">
    <property type="entry name" value="RNA_pol_sigma70_r4_t2"/>
</dbReference>
<evidence type="ECO:0000259" key="6">
    <source>
        <dbReference type="Pfam" id="PF08281"/>
    </source>
</evidence>
<feature type="domain" description="RNA polymerase sigma factor 70 region 4 type 2" evidence="6">
    <location>
        <begin position="125"/>
        <end position="175"/>
    </location>
</feature>
<dbReference type="NCBIfam" id="TIGR02937">
    <property type="entry name" value="sigma70-ECF"/>
    <property type="match status" value="1"/>
</dbReference>
<dbReference type="Pfam" id="PF08281">
    <property type="entry name" value="Sigma70_r4_2"/>
    <property type="match status" value="1"/>
</dbReference>
<keyword evidence="4" id="KW-0804">Transcription</keyword>
<evidence type="ECO:0000256" key="3">
    <source>
        <dbReference type="ARBA" id="ARBA00023082"/>
    </source>
</evidence>
<sequence length="185" mass="21985">MIETQIVESQLIEDLKRQPNRVAFNTLVQQYQERLYWHIRQMVKNHEDTDDVLQNVFIKVHRSIHSFKGDSKLYTWLYRIATNEAITFLNKRAKQYQISSEALQERLIDSLESDPYFEGDQIQIKLQRAIQTLPEKQQAVFRMKYFEDITYDEMSDIMDTSVGALKSSYHIATKKITTYLKTHSL</sequence>
<dbReference type="CDD" id="cd06171">
    <property type="entry name" value="Sigma70_r4"/>
    <property type="match status" value="1"/>
</dbReference>
<evidence type="ECO:0000313" key="8">
    <source>
        <dbReference type="Proteomes" id="UP000198379"/>
    </source>
</evidence>
<keyword evidence="3" id="KW-0731">Sigma factor</keyword>
<dbReference type="Pfam" id="PF04542">
    <property type="entry name" value="Sigma70_r2"/>
    <property type="match status" value="1"/>
</dbReference>
<dbReference type="PANTHER" id="PTHR43133:SF51">
    <property type="entry name" value="RNA POLYMERASE SIGMA FACTOR"/>
    <property type="match status" value="1"/>
</dbReference>
<dbReference type="GO" id="GO:0016987">
    <property type="term" value="F:sigma factor activity"/>
    <property type="evidence" value="ECO:0007669"/>
    <property type="project" value="UniProtKB-KW"/>
</dbReference>
<dbReference type="InterPro" id="IPR014284">
    <property type="entry name" value="RNA_pol_sigma-70_dom"/>
</dbReference>